<dbReference type="KEGG" id="hyl:LPB072_18545"/>
<dbReference type="AlphaFoldDB" id="A0A162W1B0"/>
<reference evidence="2 5" key="2">
    <citation type="submission" date="2016-10" db="EMBL/GenBank/DDBJ databases">
        <title>Hydorgenophaga sp. LPB0072 isolated from gastropod.</title>
        <authorList>
            <person name="Kim E."/>
            <person name="Yi H."/>
        </authorList>
    </citation>
    <scope>NUCLEOTIDE SEQUENCE [LARGE SCALE GENOMIC DNA]</scope>
    <source>
        <strain evidence="2 5">LPB0072</strain>
    </source>
</reference>
<dbReference type="InterPro" id="IPR035225">
    <property type="entry name" value="DUF5338"/>
</dbReference>
<feature type="region of interest" description="Disordered" evidence="1">
    <location>
        <begin position="1"/>
        <end position="22"/>
    </location>
</feature>
<organism evidence="2 5">
    <name type="scientific">Hydrogenophaga crassostreae</name>
    <dbReference type="NCBI Taxonomy" id="1763535"/>
    <lineage>
        <taxon>Bacteria</taxon>
        <taxon>Pseudomonadati</taxon>
        <taxon>Pseudomonadota</taxon>
        <taxon>Betaproteobacteria</taxon>
        <taxon>Burkholderiales</taxon>
        <taxon>Comamonadaceae</taxon>
        <taxon>Hydrogenophaga</taxon>
    </lineage>
</organism>
<dbReference type="Proteomes" id="UP000185680">
    <property type="component" value="Chromosome"/>
</dbReference>
<reference evidence="3 4" key="1">
    <citation type="submission" date="2016-02" db="EMBL/GenBank/DDBJ databases">
        <title>Draft genome sequence of Hydrogenophaga sp. LPB0072.</title>
        <authorList>
            <person name="Shin S.-K."/>
            <person name="Yi H."/>
        </authorList>
    </citation>
    <scope>NUCLEOTIDE SEQUENCE [LARGE SCALE GENOMIC DNA]</scope>
    <source>
        <strain evidence="3 4">LPB0072</strain>
    </source>
</reference>
<name>A0A162W1B0_9BURK</name>
<keyword evidence="4" id="KW-1185">Reference proteome</keyword>
<accession>A0A162W1B0</accession>
<dbReference type="EMBL" id="LVWD01000005">
    <property type="protein sequence ID" value="OAD43052.1"/>
    <property type="molecule type" value="Genomic_DNA"/>
</dbReference>
<evidence type="ECO:0000313" key="4">
    <source>
        <dbReference type="Proteomes" id="UP000185657"/>
    </source>
</evidence>
<dbReference type="EMBL" id="CP017476">
    <property type="protein sequence ID" value="AOW14538.1"/>
    <property type="molecule type" value="Genomic_DNA"/>
</dbReference>
<dbReference type="STRING" id="1763535.LPB072_18545"/>
<sequence length="90" mass="10451">MNQFLEDLRQRSQKRASGRSRTSSVLASFLLIRDDVVQALEAGYAKKTIWEHMHEIGRAPYRYETFLRHAKKHIPNAPHGARQFMKGDAK</sequence>
<dbReference type="Proteomes" id="UP000185657">
    <property type="component" value="Unassembled WGS sequence"/>
</dbReference>
<proteinExistence type="predicted"/>
<evidence type="ECO:0000256" key="1">
    <source>
        <dbReference type="SAM" id="MobiDB-lite"/>
    </source>
</evidence>
<evidence type="ECO:0000313" key="5">
    <source>
        <dbReference type="Proteomes" id="UP000185680"/>
    </source>
</evidence>
<protein>
    <recommendedName>
        <fullName evidence="6">Conjugal transfer protein TraK</fullName>
    </recommendedName>
</protein>
<dbReference type="OrthoDB" id="8686887at2"/>
<feature type="compositionally biased region" description="Basic and acidic residues" evidence="1">
    <location>
        <begin position="1"/>
        <end position="10"/>
    </location>
</feature>
<evidence type="ECO:0008006" key="6">
    <source>
        <dbReference type="Google" id="ProtNLM"/>
    </source>
</evidence>
<dbReference type="Pfam" id="PF17273">
    <property type="entry name" value="DUF5338"/>
    <property type="match status" value="1"/>
</dbReference>
<evidence type="ECO:0000313" key="3">
    <source>
        <dbReference type="EMBL" id="OAD43052.1"/>
    </source>
</evidence>
<gene>
    <name evidence="2" type="ORF">LPB072_18545</name>
    <name evidence="3" type="ORF">LPB72_06005</name>
</gene>
<evidence type="ECO:0000313" key="2">
    <source>
        <dbReference type="EMBL" id="AOW14538.1"/>
    </source>
</evidence>
<dbReference type="RefSeq" id="WP_066087328.1">
    <property type="nucleotide sequence ID" value="NZ_CP017476.1"/>
</dbReference>